<dbReference type="Pfam" id="PF04350">
    <property type="entry name" value="PilO"/>
    <property type="match status" value="1"/>
</dbReference>
<evidence type="ECO:0008006" key="4">
    <source>
        <dbReference type="Google" id="ProtNLM"/>
    </source>
</evidence>
<protein>
    <recommendedName>
        <fullName evidence="4">Pilus assembly protein PilO</fullName>
    </recommendedName>
</protein>
<evidence type="ECO:0000313" key="2">
    <source>
        <dbReference type="EMBL" id="OHA66486.1"/>
    </source>
</evidence>
<feature type="transmembrane region" description="Helical" evidence="1">
    <location>
        <begin position="9"/>
        <end position="31"/>
    </location>
</feature>
<evidence type="ECO:0000313" key="3">
    <source>
        <dbReference type="Proteomes" id="UP000178092"/>
    </source>
</evidence>
<keyword evidence="1" id="KW-1133">Transmembrane helix</keyword>
<dbReference type="InterPro" id="IPR007445">
    <property type="entry name" value="PilO"/>
</dbReference>
<dbReference type="GO" id="GO:0043683">
    <property type="term" value="P:type IV pilus assembly"/>
    <property type="evidence" value="ECO:0007669"/>
    <property type="project" value="InterPro"/>
</dbReference>
<accession>A0A1G2R0V9</accession>
<evidence type="ECO:0000256" key="1">
    <source>
        <dbReference type="SAM" id="Phobius"/>
    </source>
</evidence>
<gene>
    <name evidence="2" type="ORF">A3C04_04075</name>
</gene>
<proteinExistence type="predicted"/>
<dbReference type="InterPro" id="IPR014717">
    <property type="entry name" value="Transl_elong_EF1B/ribsomal_bS6"/>
</dbReference>
<dbReference type="Proteomes" id="UP000178092">
    <property type="component" value="Unassembled WGS sequence"/>
</dbReference>
<dbReference type="EMBL" id="MHTV01000032">
    <property type="protein sequence ID" value="OHA66486.1"/>
    <property type="molecule type" value="Genomic_DNA"/>
</dbReference>
<comment type="caution">
    <text evidence="2">The sequence shown here is derived from an EMBL/GenBank/DDBJ whole genome shotgun (WGS) entry which is preliminary data.</text>
</comment>
<sequence>MTSGFTKQILFIAGSVLALGVFGVGGAYLFLQGIENSHQETKKIYEKRAAVQAQREQLEQFKATSSQYTKELAQLDGVLLNVDVPTQFFRFLQNTAKETHIDISITPSSYEPARGESWASVNLQVNLKGSYENAMSFIGKLENATYLISIQSINITKISGNGEQNLQINENVAVNLGLKVFAR</sequence>
<organism evidence="2 3">
    <name type="scientific">Candidatus Wildermuthbacteria bacterium RIFCSPHIGHO2_02_FULL_45_25</name>
    <dbReference type="NCBI Taxonomy" id="1802450"/>
    <lineage>
        <taxon>Bacteria</taxon>
        <taxon>Candidatus Wildermuthiibacteriota</taxon>
    </lineage>
</organism>
<reference evidence="2 3" key="1">
    <citation type="journal article" date="2016" name="Nat. Commun.">
        <title>Thousands of microbial genomes shed light on interconnected biogeochemical processes in an aquifer system.</title>
        <authorList>
            <person name="Anantharaman K."/>
            <person name="Brown C.T."/>
            <person name="Hug L.A."/>
            <person name="Sharon I."/>
            <person name="Castelle C.J."/>
            <person name="Probst A.J."/>
            <person name="Thomas B.C."/>
            <person name="Singh A."/>
            <person name="Wilkins M.J."/>
            <person name="Karaoz U."/>
            <person name="Brodie E.L."/>
            <person name="Williams K.H."/>
            <person name="Hubbard S.S."/>
            <person name="Banfield J.F."/>
        </authorList>
    </citation>
    <scope>NUCLEOTIDE SEQUENCE [LARGE SCALE GENOMIC DNA]</scope>
</reference>
<keyword evidence="1" id="KW-0472">Membrane</keyword>
<dbReference type="Gene3D" id="3.30.70.60">
    <property type="match status" value="1"/>
</dbReference>
<dbReference type="GO" id="GO:0043107">
    <property type="term" value="P:type IV pilus-dependent motility"/>
    <property type="evidence" value="ECO:0007669"/>
    <property type="project" value="InterPro"/>
</dbReference>
<name>A0A1G2R0V9_9BACT</name>
<keyword evidence="1" id="KW-0812">Transmembrane</keyword>
<dbReference type="AlphaFoldDB" id="A0A1G2R0V9"/>